<dbReference type="PROSITE" id="PS50109">
    <property type="entry name" value="HIS_KIN"/>
    <property type="match status" value="1"/>
</dbReference>
<evidence type="ECO:0000256" key="10">
    <source>
        <dbReference type="SAM" id="Phobius"/>
    </source>
</evidence>
<dbReference type="SMART" id="SM00387">
    <property type="entry name" value="HATPase_c"/>
    <property type="match status" value="1"/>
</dbReference>
<keyword evidence="4" id="KW-0808">Transferase</keyword>
<name>A8ZYP3_DESOH</name>
<evidence type="ECO:0000256" key="1">
    <source>
        <dbReference type="ARBA" id="ARBA00000085"/>
    </source>
</evidence>
<comment type="catalytic activity">
    <reaction evidence="1">
        <text>ATP + protein L-histidine = ADP + protein N-phospho-L-histidine.</text>
        <dbReference type="EC" id="2.7.13.3"/>
    </reaction>
</comment>
<dbReference type="OrthoDB" id="9777714at2"/>
<dbReference type="PANTHER" id="PTHR43065">
    <property type="entry name" value="SENSOR HISTIDINE KINASE"/>
    <property type="match status" value="1"/>
</dbReference>
<dbReference type="eggNOG" id="COG4191">
    <property type="taxonomic scope" value="Bacteria"/>
</dbReference>
<dbReference type="SUPFAM" id="SSF47384">
    <property type="entry name" value="Homodimeric domain of signal transducing histidine kinase"/>
    <property type="match status" value="1"/>
</dbReference>
<keyword evidence="10" id="KW-1133">Transmembrane helix</keyword>
<dbReference type="EC" id="2.7.13.3" evidence="2"/>
<dbReference type="STRING" id="96561.Dole_1344"/>
<proteinExistence type="predicted"/>
<keyword evidence="6 12" id="KW-0418">Kinase</keyword>
<feature type="region of interest" description="Disordered" evidence="9">
    <location>
        <begin position="1"/>
        <end position="22"/>
    </location>
</feature>
<dbReference type="GO" id="GO:0000155">
    <property type="term" value="F:phosphorelay sensor kinase activity"/>
    <property type="evidence" value="ECO:0007669"/>
    <property type="project" value="InterPro"/>
</dbReference>
<evidence type="ECO:0000256" key="2">
    <source>
        <dbReference type="ARBA" id="ARBA00012438"/>
    </source>
</evidence>
<evidence type="ECO:0000256" key="4">
    <source>
        <dbReference type="ARBA" id="ARBA00022679"/>
    </source>
</evidence>
<feature type="domain" description="Histidine kinase" evidence="11">
    <location>
        <begin position="353"/>
        <end position="576"/>
    </location>
</feature>
<dbReference type="Gene3D" id="3.30.565.10">
    <property type="entry name" value="Histidine kinase-like ATPase, C-terminal domain"/>
    <property type="match status" value="1"/>
</dbReference>
<dbReference type="PRINTS" id="PR00344">
    <property type="entry name" value="BCTRLSENSOR"/>
</dbReference>
<dbReference type="EMBL" id="CP000859">
    <property type="protein sequence ID" value="ABW67148.1"/>
    <property type="molecule type" value="Genomic_DNA"/>
</dbReference>
<dbReference type="KEGG" id="dol:Dole_1344"/>
<dbReference type="PANTHER" id="PTHR43065:SF46">
    <property type="entry name" value="C4-DICARBOXYLATE TRANSPORT SENSOR PROTEIN DCTB"/>
    <property type="match status" value="1"/>
</dbReference>
<evidence type="ECO:0000313" key="13">
    <source>
        <dbReference type="Proteomes" id="UP000008561"/>
    </source>
</evidence>
<keyword evidence="10" id="KW-0812">Transmembrane</keyword>
<feature type="transmembrane region" description="Helical" evidence="10">
    <location>
        <begin position="297"/>
        <end position="321"/>
    </location>
</feature>
<sequence>MATAQTPPPGAGGATRPMDGTPPYDFSRLRRRVLAAMVVAFLAPLALLSIYFHMQFNLTMKQSGKQQLLSLAESQRNTIDLFLQERVVNVFNLFRGRGFNLPPSPTDMEMYLKRLQETSEAFIDVGFLDDTGVQIGYAGPYVFLHQQNYSDELWFKTLLTQEADYFISDIYLGFRNKPHFTIAVKQRMGERFYIMRATLDPDKFYHFLRSIGQGKQVNSFIINREWEFQVVDPGYANVLDKSAFQPTVLEGSAVAEIKTDGRDKLVGYAWLEEAPWVLVVKQPLDVAYARMYTARRYIIIGTTLAALLLFTAVLITTNSLIRKAEKTERNRRELKAQLFHAAKLASVGELAAGIAHEINNPLALIASQCVVIRDLFDPELGGHAPPFGQEAVDQMIKELEIVESAVFRTKDITYKLLSSARKTEPKMELCDIHRILDEVVDGFLERECHIANIDIVKEYASEVPPVLMDADQMRQVILNLVNNAVDAIEGPGKITLKTAVDNNNVVVTVSDTGKGIPYEVMGKIFTPFFTTKEAGKGTGLGLAISLGIVEAMEGRMDVQSLPGAGTSFIIILPVQR</sequence>
<evidence type="ECO:0000256" key="7">
    <source>
        <dbReference type="ARBA" id="ARBA00022840"/>
    </source>
</evidence>
<keyword evidence="7" id="KW-0067">ATP-binding</keyword>
<dbReference type="CDD" id="cd00082">
    <property type="entry name" value="HisKA"/>
    <property type="match status" value="1"/>
</dbReference>
<evidence type="ECO:0000313" key="12">
    <source>
        <dbReference type="EMBL" id="ABW67148.1"/>
    </source>
</evidence>
<feature type="compositionally biased region" description="Pro residues" evidence="9">
    <location>
        <begin position="1"/>
        <end position="10"/>
    </location>
</feature>
<dbReference type="InterPro" id="IPR036890">
    <property type="entry name" value="HATPase_C_sf"/>
</dbReference>
<dbReference type="InterPro" id="IPR003594">
    <property type="entry name" value="HATPase_dom"/>
</dbReference>
<accession>A8ZYP3</accession>
<protein>
    <recommendedName>
        <fullName evidence="2">histidine kinase</fullName>
        <ecNumber evidence="2">2.7.13.3</ecNumber>
    </recommendedName>
</protein>
<evidence type="ECO:0000256" key="9">
    <source>
        <dbReference type="SAM" id="MobiDB-lite"/>
    </source>
</evidence>
<keyword evidence="13" id="KW-1185">Reference proteome</keyword>
<dbReference type="SUPFAM" id="SSF55874">
    <property type="entry name" value="ATPase domain of HSP90 chaperone/DNA topoisomerase II/histidine kinase"/>
    <property type="match status" value="1"/>
</dbReference>
<dbReference type="CDD" id="cd18774">
    <property type="entry name" value="PDC2_HK_sensor"/>
    <property type="match status" value="1"/>
</dbReference>
<dbReference type="Proteomes" id="UP000008561">
    <property type="component" value="Chromosome"/>
</dbReference>
<dbReference type="InterPro" id="IPR003661">
    <property type="entry name" value="HisK_dim/P_dom"/>
</dbReference>
<keyword evidence="10" id="KW-0472">Membrane</keyword>
<keyword evidence="8" id="KW-0902">Two-component regulatory system</keyword>
<dbReference type="InterPro" id="IPR004358">
    <property type="entry name" value="Sig_transdc_His_kin-like_C"/>
</dbReference>
<keyword evidence="5" id="KW-0547">Nucleotide-binding</keyword>
<organism evidence="12 13">
    <name type="scientific">Desulfosudis oleivorans (strain DSM 6200 / JCM 39069 / Hxd3)</name>
    <name type="common">Desulfococcus oleovorans</name>
    <dbReference type="NCBI Taxonomy" id="96561"/>
    <lineage>
        <taxon>Bacteria</taxon>
        <taxon>Pseudomonadati</taxon>
        <taxon>Thermodesulfobacteriota</taxon>
        <taxon>Desulfobacteria</taxon>
        <taxon>Desulfobacterales</taxon>
        <taxon>Desulfosudaceae</taxon>
        <taxon>Desulfosudis</taxon>
    </lineage>
</organism>
<evidence type="ECO:0000256" key="8">
    <source>
        <dbReference type="ARBA" id="ARBA00023012"/>
    </source>
</evidence>
<evidence type="ECO:0000256" key="5">
    <source>
        <dbReference type="ARBA" id="ARBA00022741"/>
    </source>
</evidence>
<dbReference type="Gene3D" id="1.10.287.130">
    <property type="match status" value="1"/>
</dbReference>
<dbReference type="HOGENOM" id="CLU_023166_1_0_7"/>
<gene>
    <name evidence="12" type="ordered locus">Dole_1344</name>
</gene>
<evidence type="ECO:0000259" key="11">
    <source>
        <dbReference type="PROSITE" id="PS50109"/>
    </source>
</evidence>
<feature type="transmembrane region" description="Helical" evidence="10">
    <location>
        <begin position="33"/>
        <end position="52"/>
    </location>
</feature>
<evidence type="ECO:0000256" key="6">
    <source>
        <dbReference type="ARBA" id="ARBA00022777"/>
    </source>
</evidence>
<dbReference type="Gene3D" id="3.30.450.20">
    <property type="entry name" value="PAS domain"/>
    <property type="match status" value="1"/>
</dbReference>
<evidence type="ECO:0000256" key="3">
    <source>
        <dbReference type="ARBA" id="ARBA00022553"/>
    </source>
</evidence>
<dbReference type="InterPro" id="IPR036097">
    <property type="entry name" value="HisK_dim/P_sf"/>
</dbReference>
<keyword evidence="3" id="KW-0597">Phosphoprotein</keyword>
<dbReference type="InterPro" id="IPR005467">
    <property type="entry name" value="His_kinase_dom"/>
</dbReference>
<dbReference type="Pfam" id="PF02518">
    <property type="entry name" value="HATPase_c"/>
    <property type="match status" value="1"/>
</dbReference>
<reference evidence="12 13" key="1">
    <citation type="submission" date="2007-10" db="EMBL/GenBank/DDBJ databases">
        <title>Complete sequence of Desulfococcus oleovorans Hxd3.</title>
        <authorList>
            <consortium name="US DOE Joint Genome Institute"/>
            <person name="Copeland A."/>
            <person name="Lucas S."/>
            <person name="Lapidus A."/>
            <person name="Barry K."/>
            <person name="Glavina del Rio T."/>
            <person name="Dalin E."/>
            <person name="Tice H."/>
            <person name="Pitluck S."/>
            <person name="Kiss H."/>
            <person name="Brettin T."/>
            <person name="Bruce D."/>
            <person name="Detter J.C."/>
            <person name="Han C."/>
            <person name="Schmutz J."/>
            <person name="Larimer F."/>
            <person name="Land M."/>
            <person name="Hauser L."/>
            <person name="Kyrpides N."/>
            <person name="Kim E."/>
            <person name="Wawrik B."/>
            <person name="Richardson P."/>
        </authorList>
    </citation>
    <scope>NUCLEOTIDE SEQUENCE [LARGE SCALE GENOMIC DNA]</scope>
    <source>
        <strain evidence="13">DSM 6200 / JCM 39069 / Hxd3</strain>
    </source>
</reference>
<dbReference type="GO" id="GO:0005524">
    <property type="term" value="F:ATP binding"/>
    <property type="evidence" value="ECO:0007669"/>
    <property type="project" value="UniProtKB-KW"/>
</dbReference>
<dbReference type="AlphaFoldDB" id="A8ZYP3"/>